<name>A0A6P8F251_CLUHA</name>
<reference evidence="2" key="1">
    <citation type="submission" date="2025-08" db="UniProtKB">
        <authorList>
            <consortium name="RefSeq"/>
        </authorList>
    </citation>
    <scope>IDENTIFICATION</scope>
</reference>
<evidence type="ECO:0000313" key="2">
    <source>
        <dbReference type="RefSeq" id="XP_031422633.2"/>
    </source>
</evidence>
<dbReference type="OrthoDB" id="8046937at2759"/>
<keyword evidence="1" id="KW-1185">Reference proteome</keyword>
<organism evidence="1 2">
    <name type="scientific">Clupea harengus</name>
    <name type="common">Atlantic herring</name>
    <dbReference type="NCBI Taxonomy" id="7950"/>
    <lineage>
        <taxon>Eukaryota</taxon>
        <taxon>Metazoa</taxon>
        <taxon>Chordata</taxon>
        <taxon>Craniata</taxon>
        <taxon>Vertebrata</taxon>
        <taxon>Euteleostomi</taxon>
        <taxon>Actinopterygii</taxon>
        <taxon>Neopterygii</taxon>
        <taxon>Teleostei</taxon>
        <taxon>Clupei</taxon>
        <taxon>Clupeiformes</taxon>
        <taxon>Clupeoidei</taxon>
        <taxon>Clupeidae</taxon>
        <taxon>Clupea</taxon>
    </lineage>
</organism>
<dbReference type="PANTHER" id="PTHR47331">
    <property type="entry name" value="PHD-TYPE DOMAIN-CONTAINING PROTEIN"/>
    <property type="match status" value="1"/>
</dbReference>
<dbReference type="KEGG" id="char:116220330"/>
<proteinExistence type="predicted"/>
<dbReference type="GeneID" id="116220330"/>
<dbReference type="PANTHER" id="PTHR47331:SF3">
    <property type="match status" value="1"/>
</dbReference>
<dbReference type="RefSeq" id="XP_031422633.2">
    <property type="nucleotide sequence ID" value="XM_031566773.2"/>
</dbReference>
<protein>
    <submittedName>
        <fullName evidence="2">Uncharacterized protein LOC116220330</fullName>
    </submittedName>
</protein>
<sequence>MERALGLQWCVQSDSFKFNITISERALTRRGILSMVSSIYDPLGFLCPLTLPAKLLLQELCRQNFGWDVTIPHTLSEQWTNWNSKLSLLEGFEVPRCFKPHHFGESVHSQIHHFSDASELGYGTASYLRMTNAKGKVHIAFLMGKARVAPLKRQTIPRLELAAAALSVKVDRMLKAELPSTRDKSVFWSDSTAVLKYISNDHTRFHTYVANRTSRIREATQVSQWRYINTKRNPADDCSRGVSAESFMRNPRWIRGPEFLWSSEEDWPNEPIDRSQLCTDDPEVRKSVTVNSIMQTCEERPTDKLLNYFSDWLKLRVAVAWIMKVKDALRHLVQKRKDSKDDYMYQRANRINTRSVKISMKESITVEDLKGAENAILTYVQRQSFPQEISMLQEGASCVRKGSSIYRLDPMLDGGILRVGGRLRRSAMPEERKHPAILAKDHHVSTLILRYIHAQTGHGGRNHMLSQKEQRKTW</sequence>
<accession>A0A6P8F251</accession>
<evidence type="ECO:0000313" key="1">
    <source>
        <dbReference type="Proteomes" id="UP000515152"/>
    </source>
</evidence>
<gene>
    <name evidence="2" type="primary">LOC116220330</name>
</gene>
<dbReference type="Proteomes" id="UP000515152">
    <property type="component" value="Chromosome 4"/>
</dbReference>
<dbReference type="Pfam" id="PF05380">
    <property type="entry name" value="Peptidase_A17"/>
    <property type="match status" value="1"/>
</dbReference>
<dbReference type="AlphaFoldDB" id="A0A6P8F251"/>
<dbReference type="InterPro" id="IPR008042">
    <property type="entry name" value="Retrotrans_Pao"/>
</dbReference>